<dbReference type="PROSITE" id="PS51733">
    <property type="entry name" value="BPL_LPL_CATALYTIC"/>
    <property type="match status" value="1"/>
</dbReference>
<dbReference type="PANTHER" id="PTHR10993">
    <property type="entry name" value="OCTANOYLTRANSFERASE"/>
    <property type="match status" value="1"/>
</dbReference>
<dbReference type="InterPro" id="IPR045864">
    <property type="entry name" value="aa-tRNA-synth_II/BPL/LPL"/>
</dbReference>
<dbReference type="PANTHER" id="PTHR10993:SF7">
    <property type="entry name" value="LIPOYLTRANSFERASE 2, MITOCHONDRIAL-RELATED"/>
    <property type="match status" value="1"/>
</dbReference>
<dbReference type="VEuPathDB" id="FungiDB:SPSK_04429"/>
<proteinExistence type="predicted"/>
<dbReference type="KEGG" id="ssck:SPSK_04429"/>
<dbReference type="Pfam" id="PF21948">
    <property type="entry name" value="LplA-B_cat"/>
    <property type="match status" value="1"/>
</dbReference>
<dbReference type="AlphaFoldDB" id="A0A0F2M0W5"/>
<keyword evidence="2" id="KW-0808">Transferase</keyword>
<sequence length="342" mass="36537">MRLRLIQLPPLPSYRLAAAVQELVRRQFLHAKESAGKRATSSSLSSAQSSSSSSSSILLSLLVQPPPPTVIAFTPLPTFTLGRRQSEAQLELAERDRLTAPLRVDMNADVDADGGHTYTPALISTLRGGLTTYHGPGQAVLWPVLDLKSTLFAAPLTVRAYSRLLETTTATVLKRRFGLEAYTTGDPGLWVASRRAARGGAEDADDTHTEERKVAALGVHLRRHISALGVAVNLDTPVTWAPSPSSVSADASSSTNPWTRFDPCGLSGKGVASVADEARLRFGSVPAAWDLRPAPFAAKWAAALAMQLGLRDPEVDVADAATVQSMLRDAQELLTRGVTDET</sequence>
<reference evidence="2 3" key="2">
    <citation type="journal article" date="2015" name="Eukaryot. Cell">
        <title>Asexual propagation of a virulent clone complex in a human and feline outbreak of sporotrichosis.</title>
        <authorList>
            <person name="Teixeira Mde M."/>
            <person name="Rodrigues A.M."/>
            <person name="Tsui C.K."/>
            <person name="de Almeida L.G."/>
            <person name="Van Diepeningen A.D."/>
            <person name="van den Ende B.G."/>
            <person name="Fernandes G.F."/>
            <person name="Kano R."/>
            <person name="Hamelin R.C."/>
            <person name="Lopes-Bezerra L.M."/>
            <person name="Vasconcelos A.T."/>
            <person name="de Hoog S."/>
            <person name="de Camargo Z.P."/>
            <person name="Felipe M.S."/>
        </authorList>
    </citation>
    <scope>NUCLEOTIDE SEQUENCE [LARGE SCALE GENOMIC DNA]</scope>
    <source>
        <strain evidence="2 3">1099-18</strain>
    </source>
</reference>
<accession>A0A0F2M0W5</accession>
<evidence type="ECO:0000313" key="2">
    <source>
        <dbReference type="EMBL" id="KJR83353.1"/>
    </source>
</evidence>
<dbReference type="GeneID" id="27666513"/>
<dbReference type="GO" id="GO:0009249">
    <property type="term" value="P:protein lipoylation"/>
    <property type="evidence" value="ECO:0007669"/>
    <property type="project" value="TreeGrafter"/>
</dbReference>
<dbReference type="InterPro" id="IPR004143">
    <property type="entry name" value="BPL_LPL_catalytic"/>
</dbReference>
<dbReference type="Gene3D" id="3.30.930.10">
    <property type="entry name" value="Bira Bifunctional Protein, Domain 2"/>
    <property type="match status" value="1"/>
</dbReference>
<comment type="caution">
    <text evidence="2">The sequence shown here is derived from an EMBL/GenBank/DDBJ whole genome shotgun (WGS) entry which is preliminary data.</text>
</comment>
<dbReference type="GO" id="GO:0033819">
    <property type="term" value="F:lipoyl(octanoyl) transferase activity"/>
    <property type="evidence" value="ECO:0007669"/>
    <property type="project" value="TreeGrafter"/>
</dbReference>
<reference evidence="2 3" key="1">
    <citation type="journal article" date="2014" name="BMC Genomics">
        <title>Comparative genomics of the major fungal agents of human and animal Sporotrichosis: Sporothrix schenckii and Sporothrix brasiliensis.</title>
        <authorList>
            <person name="Teixeira M.M."/>
            <person name="de Almeida L.G."/>
            <person name="Kubitschek-Barreira P."/>
            <person name="Alves F.L."/>
            <person name="Kioshima E.S."/>
            <person name="Abadio A.K."/>
            <person name="Fernandes L."/>
            <person name="Derengowski L.S."/>
            <person name="Ferreira K.S."/>
            <person name="Souza R.C."/>
            <person name="Ruiz J.C."/>
            <person name="de Andrade N.C."/>
            <person name="Paes H.C."/>
            <person name="Nicola A.M."/>
            <person name="Albuquerque P."/>
            <person name="Gerber A.L."/>
            <person name="Martins V.P."/>
            <person name="Peconick L.D."/>
            <person name="Neto A.V."/>
            <person name="Chaucanez C.B."/>
            <person name="Silva P.A."/>
            <person name="Cunha O.L."/>
            <person name="de Oliveira F.F."/>
            <person name="dos Santos T.C."/>
            <person name="Barros A.L."/>
            <person name="Soares M.A."/>
            <person name="de Oliveira L.M."/>
            <person name="Marini M.M."/>
            <person name="Villalobos-Duno H."/>
            <person name="Cunha M.M."/>
            <person name="de Hoog S."/>
            <person name="da Silveira J.F."/>
            <person name="Henrissat B."/>
            <person name="Nino-Vega G.A."/>
            <person name="Cisalpino P.S."/>
            <person name="Mora-Montes H.M."/>
            <person name="Almeida S.R."/>
            <person name="Stajich J.E."/>
            <person name="Lopes-Bezerra L.M."/>
            <person name="Vasconcelos A.T."/>
            <person name="Felipe M.S."/>
        </authorList>
    </citation>
    <scope>NUCLEOTIDE SEQUENCE [LARGE SCALE GENOMIC DNA]</scope>
    <source>
        <strain evidence="2 3">1099-18</strain>
    </source>
</reference>
<organism evidence="2 3">
    <name type="scientific">Sporothrix schenckii 1099-18</name>
    <dbReference type="NCBI Taxonomy" id="1397361"/>
    <lineage>
        <taxon>Eukaryota</taxon>
        <taxon>Fungi</taxon>
        <taxon>Dikarya</taxon>
        <taxon>Ascomycota</taxon>
        <taxon>Pezizomycotina</taxon>
        <taxon>Sordariomycetes</taxon>
        <taxon>Sordariomycetidae</taxon>
        <taxon>Ophiostomatales</taxon>
        <taxon>Ophiostomataceae</taxon>
        <taxon>Sporothrix</taxon>
    </lineage>
</organism>
<gene>
    <name evidence="2" type="ORF">SPSK_04429</name>
</gene>
<dbReference type="Proteomes" id="UP000033710">
    <property type="component" value="Unassembled WGS sequence"/>
</dbReference>
<evidence type="ECO:0000259" key="1">
    <source>
        <dbReference type="PROSITE" id="PS51733"/>
    </source>
</evidence>
<protein>
    <submittedName>
        <fullName evidence="2">Lipoyl(Octanoyl) transferase</fullName>
    </submittedName>
</protein>
<dbReference type="SUPFAM" id="SSF55681">
    <property type="entry name" value="Class II aaRS and biotin synthetases"/>
    <property type="match status" value="1"/>
</dbReference>
<name>A0A0F2M0W5_SPOSC</name>
<dbReference type="EMBL" id="AXCR01000010">
    <property type="protein sequence ID" value="KJR83353.1"/>
    <property type="molecule type" value="Genomic_DNA"/>
</dbReference>
<evidence type="ECO:0000313" key="3">
    <source>
        <dbReference type="Proteomes" id="UP000033710"/>
    </source>
</evidence>
<feature type="domain" description="BPL/LPL catalytic" evidence="1">
    <location>
        <begin position="64"/>
        <end position="282"/>
    </location>
</feature>
<dbReference type="RefSeq" id="XP_016586029.1">
    <property type="nucleotide sequence ID" value="XM_016731236.1"/>
</dbReference>
<dbReference type="OrthoDB" id="19908at2759"/>